<sequence length="386" mass="40262">MWRSIGFDGSAGAARAAAGLFLLAGVLAVLGVAQPHSRGRDLLVVAVADFCIAAAAWWAPWRRLHPRATVALALAGLVVLAFSTWAFGGTAAGTGPFFVLLFAWVGLHHPPWIAYALSPLTAAAYIAPLIATHQPPEVVGSAVVFVPVVTAVAVLIAGRVRQWRRAQDEVAAAERWRASLMLTLAHDVRSPLTAVQGALELLDEDAGLPPEHRARLTAAALRQVARIARLASGLLDVGRVEDGRLKLDLRPVLVRAAVADAVLLTPQADAAVDVEPGLTVVADPDRLEQMLVNLIGNAMRHGAAPICVSASASGGTTTIAVRDHGPGVPPDAVSALFSRYGGGAAPHSVGLGLWIVRELARAHDGDLTYEPAHPGACFVISLPARP</sequence>
<dbReference type="Proteomes" id="UP001501470">
    <property type="component" value="Unassembled WGS sequence"/>
</dbReference>
<evidence type="ECO:0000256" key="1">
    <source>
        <dbReference type="ARBA" id="ARBA00000085"/>
    </source>
</evidence>
<evidence type="ECO:0000256" key="2">
    <source>
        <dbReference type="ARBA" id="ARBA00004236"/>
    </source>
</evidence>
<name>A0ABP4P4C6_9ACTN</name>
<dbReference type="PANTHER" id="PTHR43547:SF2">
    <property type="entry name" value="HYBRID SIGNAL TRANSDUCTION HISTIDINE KINASE C"/>
    <property type="match status" value="1"/>
</dbReference>
<dbReference type="InterPro" id="IPR003661">
    <property type="entry name" value="HisK_dim/P_dom"/>
</dbReference>
<protein>
    <recommendedName>
        <fullName evidence="3">histidine kinase</fullName>
        <ecNumber evidence="3">2.7.13.3</ecNumber>
    </recommendedName>
</protein>
<evidence type="ECO:0000256" key="3">
    <source>
        <dbReference type="ARBA" id="ARBA00012438"/>
    </source>
</evidence>
<dbReference type="CDD" id="cd00082">
    <property type="entry name" value="HisKA"/>
    <property type="match status" value="1"/>
</dbReference>
<dbReference type="InterPro" id="IPR005467">
    <property type="entry name" value="His_kinase_dom"/>
</dbReference>
<keyword evidence="4" id="KW-0597">Phosphoprotein</keyword>
<dbReference type="InterPro" id="IPR004358">
    <property type="entry name" value="Sig_transdc_His_kin-like_C"/>
</dbReference>
<dbReference type="SUPFAM" id="SSF55874">
    <property type="entry name" value="ATPase domain of HSP90 chaperone/DNA topoisomerase II/histidine kinase"/>
    <property type="match status" value="1"/>
</dbReference>
<keyword evidence="10" id="KW-1185">Reference proteome</keyword>
<dbReference type="InterPro" id="IPR036890">
    <property type="entry name" value="HATPase_C_sf"/>
</dbReference>
<accession>A0ABP4P4C6</accession>
<comment type="caution">
    <text evidence="9">The sequence shown here is derived from an EMBL/GenBank/DDBJ whole genome shotgun (WGS) entry which is preliminary data.</text>
</comment>
<keyword evidence="7" id="KW-0812">Transmembrane</keyword>
<comment type="catalytic activity">
    <reaction evidence="1">
        <text>ATP + protein L-histidine = ADP + protein N-phospho-L-histidine.</text>
        <dbReference type="EC" id="2.7.13.3"/>
    </reaction>
</comment>
<proteinExistence type="predicted"/>
<evidence type="ECO:0000256" key="6">
    <source>
        <dbReference type="ARBA" id="ARBA00023012"/>
    </source>
</evidence>
<dbReference type="InterPro" id="IPR003594">
    <property type="entry name" value="HATPase_dom"/>
</dbReference>
<keyword evidence="7" id="KW-0472">Membrane</keyword>
<dbReference type="Pfam" id="PF02518">
    <property type="entry name" value="HATPase_c"/>
    <property type="match status" value="1"/>
</dbReference>
<dbReference type="Gene3D" id="1.10.287.130">
    <property type="match status" value="1"/>
</dbReference>
<dbReference type="PROSITE" id="PS50109">
    <property type="entry name" value="HIS_KIN"/>
    <property type="match status" value="1"/>
</dbReference>
<feature type="transmembrane region" description="Helical" evidence="7">
    <location>
        <begin position="12"/>
        <end position="30"/>
    </location>
</feature>
<keyword evidence="5" id="KW-0418">Kinase</keyword>
<dbReference type="EC" id="2.7.13.3" evidence="3"/>
<comment type="subcellular location">
    <subcellularLocation>
        <location evidence="2">Cell membrane</location>
    </subcellularLocation>
</comment>
<gene>
    <name evidence="9" type="ORF">GCM10009827_111570</name>
</gene>
<dbReference type="Gene3D" id="3.30.565.10">
    <property type="entry name" value="Histidine kinase-like ATPase, C-terminal domain"/>
    <property type="match status" value="1"/>
</dbReference>
<feature type="transmembrane region" description="Helical" evidence="7">
    <location>
        <begin position="72"/>
        <end position="105"/>
    </location>
</feature>
<feature type="transmembrane region" description="Helical" evidence="7">
    <location>
        <begin position="138"/>
        <end position="157"/>
    </location>
</feature>
<feature type="transmembrane region" description="Helical" evidence="7">
    <location>
        <begin position="112"/>
        <end position="132"/>
    </location>
</feature>
<dbReference type="PRINTS" id="PR00344">
    <property type="entry name" value="BCTRLSENSOR"/>
</dbReference>
<keyword evidence="6" id="KW-0902">Two-component regulatory system</keyword>
<evidence type="ECO:0000256" key="5">
    <source>
        <dbReference type="ARBA" id="ARBA00022777"/>
    </source>
</evidence>
<keyword evidence="7" id="KW-1133">Transmembrane helix</keyword>
<dbReference type="PANTHER" id="PTHR43547">
    <property type="entry name" value="TWO-COMPONENT HISTIDINE KINASE"/>
    <property type="match status" value="1"/>
</dbReference>
<dbReference type="SMART" id="SM00387">
    <property type="entry name" value="HATPase_c"/>
    <property type="match status" value="1"/>
</dbReference>
<evidence type="ECO:0000256" key="7">
    <source>
        <dbReference type="SAM" id="Phobius"/>
    </source>
</evidence>
<dbReference type="Pfam" id="PF00512">
    <property type="entry name" value="HisKA"/>
    <property type="match status" value="1"/>
</dbReference>
<feature type="transmembrane region" description="Helical" evidence="7">
    <location>
        <begin position="42"/>
        <end position="60"/>
    </location>
</feature>
<feature type="domain" description="Histidine kinase" evidence="8">
    <location>
        <begin position="183"/>
        <end position="386"/>
    </location>
</feature>
<dbReference type="RefSeq" id="WP_344514388.1">
    <property type="nucleotide sequence ID" value="NZ_BAAAQD010000046.1"/>
</dbReference>
<evidence type="ECO:0000256" key="4">
    <source>
        <dbReference type="ARBA" id="ARBA00022553"/>
    </source>
</evidence>
<organism evidence="9 10">
    <name type="scientific">Dactylosporangium maewongense</name>
    <dbReference type="NCBI Taxonomy" id="634393"/>
    <lineage>
        <taxon>Bacteria</taxon>
        <taxon>Bacillati</taxon>
        <taxon>Actinomycetota</taxon>
        <taxon>Actinomycetes</taxon>
        <taxon>Micromonosporales</taxon>
        <taxon>Micromonosporaceae</taxon>
        <taxon>Dactylosporangium</taxon>
    </lineage>
</organism>
<evidence type="ECO:0000313" key="10">
    <source>
        <dbReference type="Proteomes" id="UP001501470"/>
    </source>
</evidence>
<reference evidence="10" key="1">
    <citation type="journal article" date="2019" name="Int. J. Syst. Evol. Microbiol.">
        <title>The Global Catalogue of Microorganisms (GCM) 10K type strain sequencing project: providing services to taxonomists for standard genome sequencing and annotation.</title>
        <authorList>
            <consortium name="The Broad Institute Genomics Platform"/>
            <consortium name="The Broad Institute Genome Sequencing Center for Infectious Disease"/>
            <person name="Wu L."/>
            <person name="Ma J."/>
        </authorList>
    </citation>
    <scope>NUCLEOTIDE SEQUENCE [LARGE SCALE GENOMIC DNA]</scope>
    <source>
        <strain evidence="10">JCM 15933</strain>
    </source>
</reference>
<evidence type="ECO:0000259" key="8">
    <source>
        <dbReference type="PROSITE" id="PS50109"/>
    </source>
</evidence>
<dbReference type="EMBL" id="BAAAQD010000046">
    <property type="protein sequence ID" value="GAA1571394.1"/>
    <property type="molecule type" value="Genomic_DNA"/>
</dbReference>
<dbReference type="InterPro" id="IPR036097">
    <property type="entry name" value="HisK_dim/P_sf"/>
</dbReference>
<dbReference type="SMART" id="SM00388">
    <property type="entry name" value="HisKA"/>
    <property type="match status" value="1"/>
</dbReference>
<keyword evidence="5" id="KW-0808">Transferase</keyword>
<dbReference type="SUPFAM" id="SSF47384">
    <property type="entry name" value="Homodimeric domain of signal transducing histidine kinase"/>
    <property type="match status" value="1"/>
</dbReference>
<evidence type="ECO:0000313" key="9">
    <source>
        <dbReference type="EMBL" id="GAA1571394.1"/>
    </source>
</evidence>